<dbReference type="EC" id="2.7.7.7" evidence="14"/>
<sequence length="1223" mass="135596">MRSEDERYFERLESQLDEAFDVAERAKERGGDPKPAVEIPVAKDMADRVENILGIDGVAERVRELEVQMSREEAALELAEDFAEGRVGDYETKAGKVEGAVRTAVALLTEGVVAAPIEGIDRVEILTNDDGTEFVNVYYAGPIRSAGGTAQALSVLVADYTRALVGIEQFDARQEEIERYAEEISLYDKETGLQYTPKDTETKFIAEHMPIMLDGEATGDEEVSGFRDLERVDTNSARGGMCLVLAEGIALKAPKIQRYTRNLDEIDWPWLQDLIDGTYYDAEGDDEEAASDESDGDDDGVDDEALETDDGDDAGGEPAGPPRVERSQKFLRDLIAGRPVFSHPCARGGFRLRYGRARNHGFATAGVHPAAMHLVDDFLATGTQIKTERPGKAAGVVPVDSLEGPTVKLANGDVRRIDDPEDAIEIRNGVEKILDLGEYLVNYGEFVENNHPLAPASYTYEWWIQDLEAAGANVQALEDDPRIDLEFPEPAEALEWALEYDAPLHPEYTPLWHDLSVDDFCALAAAVADGHIESDEAGDETGTGGTLVLEYADLIRDALETIVVEHRQRESDDRIEVDDWRPLVRTLGCEPRRAVADGAAMDSAASEEEPTVELERTWADDDLSERARTWGHETAGDNAIEAVNEIAPFSVRERAPTRIGNRMGRPEKSERRDLSPPVHTLFPIGEAGGAQRNVADAAKHAETMTDTPGVVEIGIGRQRCPNCGTETFKNRCPECDERTTPDYRCPDCDQRVEPDDAGRVECSRCERDATCVEPREIDINDEFRSALESVGERENAFEILKGVKGLTSTNKIPEPIEKGVLRAKHDVSAFKDGTVRYDMTDLPVTSVRASELDVDVGQLQALGYETDIHGDPLTHEDQLVELKVQDIVLSDGAAEHMLQTADFIDDLLEQYYGLEPFYEFEDRQALVGELVFGMAPHTSAATVGRVIGFTSAAVGYAHPYFHAAKRRNCDGDEDCVMLLLDGLLNFSKSFLPDQRGGKMDAPLVMSSRIDPSEIDDEAHNMDVTSQYPREFYLATREQADPEDVDIEIAEDTLGTDTEYTGFEHTHDTTNIAMGPDLSAYKTLDSMMDKMDAQLELSRKLEAVDETDVAERVIEYHFLPDLIGNLRAFSRQETRCLDCGEKFRRMPLTGDCRECGGRVNLTVHKGSVNKYMQTAIQVAEEYDCRDYTKQRLEVLERSLESIFENDKNKPTTIADFMGGGPKSD</sequence>
<dbReference type="EMBL" id="CP058601">
    <property type="protein sequence ID" value="QLG49709.1"/>
    <property type="molecule type" value="Genomic_DNA"/>
</dbReference>
<evidence type="ECO:0000313" key="20">
    <source>
        <dbReference type="EMBL" id="QLG49709.1"/>
    </source>
</evidence>
<evidence type="ECO:0000256" key="2">
    <source>
        <dbReference type="ARBA" id="ARBA00011315"/>
    </source>
</evidence>
<dbReference type="EC" id="3.1.11.1" evidence="14"/>
<evidence type="ECO:0000256" key="10">
    <source>
        <dbReference type="ARBA" id="ARBA00023125"/>
    </source>
</evidence>
<keyword evidence="5 14" id="KW-0235">DNA replication</keyword>
<evidence type="ECO:0000256" key="16">
    <source>
        <dbReference type="SAM" id="MobiDB-lite"/>
    </source>
</evidence>
<reference evidence="20 21" key="1">
    <citation type="submission" date="2020-07" db="EMBL/GenBank/DDBJ databases">
        <authorList>
            <person name="Cui H."/>
        </authorList>
    </citation>
    <scope>NUCLEOTIDE SEQUENCE [LARGE SCALE GENOMIC DNA]</scope>
    <source>
        <strain evidence="20 21">YPL8</strain>
    </source>
</reference>
<evidence type="ECO:0000259" key="17">
    <source>
        <dbReference type="Pfam" id="PF03833"/>
    </source>
</evidence>
<evidence type="ECO:0000256" key="9">
    <source>
        <dbReference type="ARBA" id="ARBA00022932"/>
    </source>
</evidence>
<evidence type="ECO:0000259" key="18">
    <source>
        <dbReference type="Pfam" id="PF24844"/>
    </source>
</evidence>
<dbReference type="GeneID" id="56034218"/>
<dbReference type="PIRSF" id="PIRSF016275">
    <property type="entry name" value="PolC_DP2"/>
    <property type="match status" value="1"/>
</dbReference>
<protein>
    <recommendedName>
        <fullName evidence="14">DNA polymerase II large subunit</fullName>
        <shortName evidence="14">Pol II</shortName>
        <ecNumber evidence="14">2.7.7.7</ecNumber>
    </recommendedName>
    <alternativeName>
        <fullName evidence="14">Exodeoxyribonuclease large subunit</fullName>
        <ecNumber evidence="14">3.1.11.1</ecNumber>
    </alternativeName>
</protein>
<comment type="similarity">
    <text evidence="1 14">Belongs to the archaeal DNA polymerase II family.</text>
</comment>
<keyword evidence="3 14" id="KW-0808">Transferase</keyword>
<keyword evidence="4 14" id="KW-0548">Nucleotidyltransferase</keyword>
<dbReference type="GO" id="GO:0003887">
    <property type="term" value="F:DNA-directed DNA polymerase activity"/>
    <property type="evidence" value="ECO:0007669"/>
    <property type="project" value="UniProtKB-UniRule"/>
</dbReference>
<dbReference type="InterPro" id="IPR056171">
    <property type="entry name" value="PolC_DP2_central_dom"/>
</dbReference>
<keyword evidence="11 14" id="KW-0511">Multifunctional enzyme</keyword>
<evidence type="ECO:0000256" key="6">
    <source>
        <dbReference type="ARBA" id="ARBA00022722"/>
    </source>
</evidence>
<dbReference type="PANTHER" id="PTHR42210">
    <property type="entry name" value="DNA POLYMERASE II LARGE SUBUNIT"/>
    <property type="match status" value="1"/>
</dbReference>
<feature type="domain" description="DNA polymerase II large subunit DP2 catalytic" evidence="19">
    <location>
        <begin position="795"/>
        <end position="1089"/>
    </location>
</feature>
<dbReference type="HAMAP" id="MF_00324">
    <property type="entry name" value="DNApol_II_L_arch"/>
    <property type="match status" value="1"/>
</dbReference>
<dbReference type="NCBIfam" id="NF003103">
    <property type="entry name" value="PRK04023.1"/>
    <property type="match status" value="1"/>
</dbReference>
<keyword evidence="21" id="KW-1185">Reference proteome</keyword>
<evidence type="ECO:0000313" key="21">
    <source>
        <dbReference type="Proteomes" id="UP000509241"/>
    </source>
</evidence>
<comment type="catalytic activity">
    <reaction evidence="13 14">
        <text>DNA(n) + a 2'-deoxyribonucleoside 5'-triphosphate = DNA(n+1) + diphosphate</text>
        <dbReference type="Rhea" id="RHEA:22508"/>
        <dbReference type="Rhea" id="RHEA-COMP:17339"/>
        <dbReference type="Rhea" id="RHEA-COMP:17340"/>
        <dbReference type="ChEBI" id="CHEBI:33019"/>
        <dbReference type="ChEBI" id="CHEBI:61560"/>
        <dbReference type="ChEBI" id="CHEBI:173112"/>
        <dbReference type="EC" id="2.7.7.7"/>
    </reaction>
</comment>
<evidence type="ECO:0000256" key="12">
    <source>
        <dbReference type="ARBA" id="ARBA00025068"/>
    </source>
</evidence>
<dbReference type="GO" id="GO:0006308">
    <property type="term" value="P:DNA catabolic process"/>
    <property type="evidence" value="ECO:0007669"/>
    <property type="project" value="UniProtKB-UniRule"/>
</dbReference>
<proteinExistence type="inferred from homology"/>
<evidence type="ECO:0000256" key="7">
    <source>
        <dbReference type="ARBA" id="ARBA00022801"/>
    </source>
</evidence>
<evidence type="ECO:0000256" key="11">
    <source>
        <dbReference type="ARBA" id="ARBA00023268"/>
    </source>
</evidence>
<evidence type="ECO:0000256" key="13">
    <source>
        <dbReference type="ARBA" id="ARBA00049244"/>
    </source>
</evidence>
<evidence type="ECO:0000256" key="4">
    <source>
        <dbReference type="ARBA" id="ARBA00022695"/>
    </source>
</evidence>
<organism evidence="20 21">
    <name type="scientific">Natrinema halophilum</name>
    <dbReference type="NCBI Taxonomy" id="1699371"/>
    <lineage>
        <taxon>Archaea</taxon>
        <taxon>Methanobacteriati</taxon>
        <taxon>Methanobacteriota</taxon>
        <taxon>Stenosarchaea group</taxon>
        <taxon>Halobacteria</taxon>
        <taxon>Halobacteriales</taxon>
        <taxon>Natrialbaceae</taxon>
        <taxon>Natrinema</taxon>
    </lineage>
</organism>
<dbReference type="InterPro" id="IPR016033">
    <property type="entry name" value="PolC_DP2_N"/>
</dbReference>
<dbReference type="OrthoDB" id="7529at2157"/>
<evidence type="ECO:0000259" key="19">
    <source>
        <dbReference type="Pfam" id="PF24846"/>
    </source>
</evidence>
<evidence type="ECO:0000256" key="15">
    <source>
        <dbReference type="SAM" id="Coils"/>
    </source>
</evidence>
<keyword evidence="9 14" id="KW-0239">DNA-directed DNA polymerase</keyword>
<keyword evidence="15" id="KW-0175">Coiled coil</keyword>
<evidence type="ECO:0000256" key="5">
    <source>
        <dbReference type="ARBA" id="ARBA00022705"/>
    </source>
</evidence>
<dbReference type="GO" id="GO:0003677">
    <property type="term" value="F:DNA binding"/>
    <property type="evidence" value="ECO:0007669"/>
    <property type="project" value="UniProtKB-UniRule"/>
</dbReference>
<accession>A0A7D5GT07</accession>
<feature type="region of interest" description="Disordered" evidence="16">
    <location>
        <begin position="284"/>
        <end position="325"/>
    </location>
</feature>
<gene>
    <name evidence="14" type="primary">polC</name>
    <name evidence="20" type="ORF">HYG82_12965</name>
</gene>
<comment type="catalytic activity">
    <reaction evidence="14">
        <text>Exonucleolytic cleavage in the 3'- to 5'-direction to yield nucleoside 5'-phosphates.</text>
        <dbReference type="EC" id="3.1.11.1"/>
    </reaction>
</comment>
<dbReference type="InterPro" id="IPR056172">
    <property type="entry name" value="PolC_DP2_cat_dom"/>
</dbReference>
<dbReference type="Proteomes" id="UP000509241">
    <property type="component" value="Chromosome"/>
</dbReference>
<evidence type="ECO:0000256" key="1">
    <source>
        <dbReference type="ARBA" id="ARBA00011053"/>
    </source>
</evidence>
<dbReference type="AlphaFoldDB" id="A0A7D5GT07"/>
<dbReference type="InterPro" id="IPR004475">
    <property type="entry name" value="PolC_DP2"/>
</dbReference>
<feature type="domain" description="DNA polymerase II large subunit DP2 central" evidence="18">
    <location>
        <begin position="324"/>
        <end position="752"/>
    </location>
</feature>
<feature type="compositionally biased region" description="Acidic residues" evidence="16">
    <location>
        <begin position="284"/>
        <end position="315"/>
    </location>
</feature>
<comment type="subunit">
    <text evidence="2 14">Heterodimer of a large subunit and a small subunit.</text>
</comment>
<dbReference type="GO" id="GO:0008310">
    <property type="term" value="F:single-stranded DNA 3'-5' DNA exonuclease activity"/>
    <property type="evidence" value="ECO:0007669"/>
    <property type="project" value="UniProtKB-EC"/>
</dbReference>
<keyword evidence="6 14" id="KW-0540">Nuclease</keyword>
<dbReference type="NCBIfam" id="TIGR00354">
    <property type="entry name" value="polC"/>
    <property type="match status" value="1"/>
</dbReference>
<dbReference type="GO" id="GO:0006261">
    <property type="term" value="P:DNA-templated DNA replication"/>
    <property type="evidence" value="ECO:0007669"/>
    <property type="project" value="UniProtKB-UniRule"/>
</dbReference>
<dbReference type="PANTHER" id="PTHR42210:SF1">
    <property type="entry name" value="DNA POLYMERASE II LARGE SUBUNIT"/>
    <property type="match status" value="1"/>
</dbReference>
<keyword evidence="7 14" id="KW-0378">Hydrolase</keyword>
<dbReference type="RefSeq" id="WP_179261518.1">
    <property type="nucleotide sequence ID" value="NZ_CP058601.1"/>
</dbReference>
<feature type="domain" description="DNA polymerase II large subunit DP2 N-terminal" evidence="17">
    <location>
        <begin position="7"/>
        <end position="276"/>
    </location>
</feature>
<dbReference type="Pfam" id="PF24844">
    <property type="entry name" value="PolC_DP2_central"/>
    <property type="match status" value="1"/>
</dbReference>
<evidence type="ECO:0000256" key="14">
    <source>
        <dbReference type="HAMAP-Rule" id="MF_00324"/>
    </source>
</evidence>
<dbReference type="KEGG" id="haly:HYG82_12965"/>
<dbReference type="Pfam" id="PF24846">
    <property type="entry name" value="PolC_DP2_cat"/>
    <property type="match status" value="1"/>
</dbReference>
<evidence type="ECO:0000256" key="3">
    <source>
        <dbReference type="ARBA" id="ARBA00022679"/>
    </source>
</evidence>
<feature type="coiled-coil region" evidence="15">
    <location>
        <begin position="55"/>
        <end position="82"/>
    </location>
</feature>
<keyword evidence="8 14" id="KW-0269">Exonuclease</keyword>
<dbReference type="Pfam" id="PF03833">
    <property type="entry name" value="PolC_DP2_N"/>
    <property type="match status" value="1"/>
</dbReference>
<comment type="function">
    <text evidence="12 14">Possesses two activities: a DNA synthesis (polymerase) and an exonucleolytic activity that degrades single-stranded DNA in the 3'- to 5'-direction. Has a template-primer preference which is characteristic of a replicative DNA polymerase.</text>
</comment>
<evidence type="ECO:0000256" key="8">
    <source>
        <dbReference type="ARBA" id="ARBA00022839"/>
    </source>
</evidence>
<name>A0A7D5GT07_9EURY</name>
<keyword evidence="10 14" id="KW-0238">DNA-binding</keyword>